<dbReference type="RefSeq" id="WP_082121217.1">
    <property type="nucleotide sequence ID" value="NZ_CP011546.1"/>
</dbReference>
<reference evidence="4" key="2">
    <citation type="submission" date="2015-05" db="EMBL/GenBank/DDBJ databases">
        <title>Complete genome sequence of Corynebacterium uterequi DSM 45634, isolated from the uterus of a maiden mare.</title>
        <authorList>
            <person name="Ruckert C."/>
            <person name="Albersmeier A."/>
            <person name="Winkler A."/>
            <person name="Tauch A."/>
        </authorList>
    </citation>
    <scope>NUCLEOTIDE SEQUENCE [LARGE SCALE GENOMIC DNA]</scope>
    <source>
        <strain evidence="4">DSM 45634</strain>
    </source>
</reference>
<dbReference type="PATRIC" id="fig|1072256.5.peg.338"/>
<dbReference type="InterPro" id="IPR003675">
    <property type="entry name" value="Rce1/LyrA-like_dom"/>
</dbReference>
<feature type="domain" description="CAAX prenyl protease 2/Lysostaphin resistance protein A-like" evidence="2">
    <location>
        <begin position="123"/>
        <end position="210"/>
    </location>
</feature>
<dbReference type="OrthoDB" id="4407663at2"/>
<dbReference type="Pfam" id="PF02517">
    <property type="entry name" value="Rce1-like"/>
    <property type="match status" value="1"/>
</dbReference>
<dbReference type="KEGG" id="cut:CUTER_01745"/>
<gene>
    <name evidence="3" type="ORF">CUTER_01745</name>
</gene>
<evidence type="ECO:0000256" key="1">
    <source>
        <dbReference type="SAM" id="Phobius"/>
    </source>
</evidence>
<sequence>MTRNGGYPTPAAPARPFWAVGVPLGLMTTSLSTAAHASPASVQFYLATACSAAALVGAWWLFGDRRLVQGRRSVVPAFRHAAQGVGLGAALGLVFALGALVMVRIPALAAPVDALLANAAGAALLPTLMTTWINGAAEELFFRNTVVRHLAGLGRWAIPTAVGLYVVGTLPMQVPVLALAAVAVGVLAHAEVRRTGGVVSAMTMHLTWSTLMVVLLPAVV</sequence>
<dbReference type="EMBL" id="CP011546">
    <property type="protein sequence ID" value="AKK10365.1"/>
    <property type="molecule type" value="Genomic_DNA"/>
</dbReference>
<protein>
    <submittedName>
        <fullName evidence="3">CAAX protease self-immunity</fullName>
    </submittedName>
</protein>
<keyword evidence="4" id="KW-1185">Reference proteome</keyword>
<dbReference type="STRING" id="1072256.CUTER_01745"/>
<feature type="transmembrane region" description="Helical" evidence="1">
    <location>
        <begin position="198"/>
        <end position="219"/>
    </location>
</feature>
<keyword evidence="1" id="KW-0472">Membrane</keyword>
<reference evidence="3 4" key="1">
    <citation type="journal article" date="2015" name="Genome Announc.">
        <title>Virulence Factor Genes Detected in the Complete Genome Sequence of Corynebacterium uterequi DSM 45634, Isolated from the Uterus of a Maiden Mare.</title>
        <authorList>
            <person name="Ruckert C."/>
            <person name="Kriete M."/>
            <person name="Jaenicke S."/>
            <person name="Winkler A."/>
            <person name="Tauch A."/>
        </authorList>
    </citation>
    <scope>NUCLEOTIDE SEQUENCE [LARGE SCALE GENOMIC DNA]</scope>
    <source>
        <strain evidence="3 4">DSM 45634</strain>
    </source>
</reference>
<feature type="transmembrane region" description="Helical" evidence="1">
    <location>
        <begin position="44"/>
        <end position="62"/>
    </location>
</feature>
<keyword evidence="1" id="KW-1133">Transmembrane helix</keyword>
<evidence type="ECO:0000313" key="3">
    <source>
        <dbReference type="EMBL" id="AKK10365.1"/>
    </source>
</evidence>
<feature type="transmembrane region" description="Helical" evidence="1">
    <location>
        <begin position="156"/>
        <end position="186"/>
    </location>
</feature>
<keyword evidence="1" id="KW-0812">Transmembrane</keyword>
<dbReference type="AlphaFoldDB" id="A0A0G3HCE5"/>
<dbReference type="GO" id="GO:0080120">
    <property type="term" value="P:CAAX-box protein maturation"/>
    <property type="evidence" value="ECO:0007669"/>
    <property type="project" value="UniProtKB-ARBA"/>
</dbReference>
<organism evidence="3 4">
    <name type="scientific">Corynebacterium uterequi</name>
    <dbReference type="NCBI Taxonomy" id="1072256"/>
    <lineage>
        <taxon>Bacteria</taxon>
        <taxon>Bacillati</taxon>
        <taxon>Actinomycetota</taxon>
        <taxon>Actinomycetes</taxon>
        <taxon>Mycobacteriales</taxon>
        <taxon>Corynebacteriaceae</taxon>
        <taxon>Corynebacterium</taxon>
    </lineage>
</organism>
<evidence type="ECO:0000259" key="2">
    <source>
        <dbReference type="Pfam" id="PF02517"/>
    </source>
</evidence>
<feature type="transmembrane region" description="Helical" evidence="1">
    <location>
        <begin position="82"/>
        <end position="103"/>
    </location>
</feature>
<proteinExistence type="predicted"/>
<evidence type="ECO:0000313" key="4">
    <source>
        <dbReference type="Proteomes" id="UP000035548"/>
    </source>
</evidence>
<dbReference type="GO" id="GO:0006508">
    <property type="term" value="P:proteolysis"/>
    <property type="evidence" value="ECO:0007669"/>
    <property type="project" value="UniProtKB-KW"/>
</dbReference>
<name>A0A0G3HCE5_9CORY</name>
<accession>A0A0G3HCE5</accession>
<dbReference type="GO" id="GO:0004175">
    <property type="term" value="F:endopeptidase activity"/>
    <property type="evidence" value="ECO:0007669"/>
    <property type="project" value="UniProtKB-ARBA"/>
</dbReference>
<dbReference type="Proteomes" id="UP000035548">
    <property type="component" value="Chromosome"/>
</dbReference>
<keyword evidence="3" id="KW-0645">Protease</keyword>
<keyword evidence="3" id="KW-0378">Hydrolase</keyword>